<name>A0A0R1UEA2_9LACO</name>
<evidence type="ECO:0000313" key="1">
    <source>
        <dbReference type="EMBL" id="KRL91709.1"/>
    </source>
</evidence>
<gene>
    <name evidence="1" type="ORF">FC43_GL001132</name>
</gene>
<accession>A0A0R1UEA2</accession>
<dbReference type="RefSeq" id="WP_056954159.1">
    <property type="nucleotide sequence ID" value="NZ_AZFK01000018.1"/>
</dbReference>
<proteinExistence type="predicted"/>
<sequence length="381" mass="44299">MSPSNKLDDEKVAQRIQDKFGDRVTFLGGYVNNKTPLKMHCNVCGNDYEREMRSVMHNPVASCDVCYKGYFKKKRTKTTDQFKAEVKELVGDEYSVISEYKAALQKIKFRHNLCGTEYKARPNDFLNGNRCPKCGMESSIRSRSYSQEEFSRLIFEKTDGEYEFVELYRGNMIKMKCRHNACGFIWKIRPNDIMNGHGCPRCNGGLEWNNKRLQDELTKRYGGDYTVLGTVIDAITKVDIRHNVCGNVWNVKPVSITLEQQCPYCHARSRGEQWIDRWLKDQGVTFNSQQVFDDCRDERCLPFDFYLPSYNLVIEYDGEQHYHPVKMFGGKESYEYTHRHDLIKNKYCEDNGINLLRIPYTVKGTEAIGKVIQEKLDSLAG</sequence>
<organism evidence="1 2">
    <name type="scientific">Limosilactobacillus ingluviei DSM 15946</name>
    <dbReference type="NCBI Taxonomy" id="1423760"/>
    <lineage>
        <taxon>Bacteria</taxon>
        <taxon>Bacillati</taxon>
        <taxon>Bacillota</taxon>
        <taxon>Bacilli</taxon>
        <taxon>Lactobacillales</taxon>
        <taxon>Lactobacillaceae</taxon>
        <taxon>Limosilactobacillus</taxon>
    </lineage>
</organism>
<dbReference type="PATRIC" id="fig|1423760.3.peg.1197"/>
<dbReference type="Gene3D" id="3.40.960.10">
    <property type="entry name" value="VSR Endonuclease"/>
    <property type="match status" value="1"/>
</dbReference>
<evidence type="ECO:0000313" key="2">
    <source>
        <dbReference type="Proteomes" id="UP000050816"/>
    </source>
</evidence>
<dbReference type="Proteomes" id="UP000050816">
    <property type="component" value="Unassembled WGS sequence"/>
</dbReference>
<reference evidence="1 2" key="1">
    <citation type="journal article" date="2015" name="Genome Announc.">
        <title>Expanding the biotechnology potential of lactobacilli through comparative genomics of 213 strains and associated genera.</title>
        <authorList>
            <person name="Sun Z."/>
            <person name="Harris H.M."/>
            <person name="McCann A."/>
            <person name="Guo C."/>
            <person name="Argimon S."/>
            <person name="Zhang W."/>
            <person name="Yang X."/>
            <person name="Jeffery I.B."/>
            <person name="Cooney J.C."/>
            <person name="Kagawa T.F."/>
            <person name="Liu W."/>
            <person name="Song Y."/>
            <person name="Salvetti E."/>
            <person name="Wrobel A."/>
            <person name="Rasinkangas P."/>
            <person name="Parkhill J."/>
            <person name="Rea M.C."/>
            <person name="O'Sullivan O."/>
            <person name="Ritari J."/>
            <person name="Douillard F.P."/>
            <person name="Paul Ross R."/>
            <person name="Yang R."/>
            <person name="Briner A.E."/>
            <person name="Felis G.E."/>
            <person name="de Vos W.M."/>
            <person name="Barrangou R."/>
            <person name="Klaenhammer T.R."/>
            <person name="Caufield P.W."/>
            <person name="Cui Y."/>
            <person name="Zhang H."/>
            <person name="O'Toole P.W."/>
        </authorList>
    </citation>
    <scope>NUCLEOTIDE SEQUENCE [LARGE SCALE GENOMIC DNA]</scope>
    <source>
        <strain evidence="1 2">DSM 15946</strain>
    </source>
</reference>
<comment type="caution">
    <text evidence="1">The sequence shown here is derived from an EMBL/GenBank/DDBJ whole genome shotgun (WGS) entry which is preliminary data.</text>
</comment>
<dbReference type="AlphaFoldDB" id="A0A0R1UEA2"/>
<protein>
    <recommendedName>
        <fullName evidence="3">DUF2726 domain-containing protein</fullName>
    </recommendedName>
</protein>
<dbReference type="EMBL" id="AZFK01000018">
    <property type="protein sequence ID" value="KRL91709.1"/>
    <property type="molecule type" value="Genomic_DNA"/>
</dbReference>
<evidence type="ECO:0008006" key="3">
    <source>
        <dbReference type="Google" id="ProtNLM"/>
    </source>
</evidence>